<dbReference type="PROSITE" id="PS50005">
    <property type="entry name" value="TPR"/>
    <property type="match status" value="1"/>
</dbReference>
<dbReference type="RefSeq" id="WP_346751241.1">
    <property type="nucleotide sequence ID" value="NZ_JAUJEA010000002.1"/>
</dbReference>
<evidence type="ECO:0000256" key="1">
    <source>
        <dbReference type="PROSITE-ProRule" id="PRU00339"/>
    </source>
</evidence>
<organism evidence="2 3">
    <name type="scientific">Splendidivirga corallicola</name>
    <dbReference type="NCBI Taxonomy" id="3051826"/>
    <lineage>
        <taxon>Bacteria</taxon>
        <taxon>Pseudomonadati</taxon>
        <taxon>Bacteroidota</taxon>
        <taxon>Cytophagia</taxon>
        <taxon>Cytophagales</taxon>
        <taxon>Splendidivirgaceae</taxon>
        <taxon>Splendidivirga</taxon>
    </lineage>
</organism>
<evidence type="ECO:0000313" key="3">
    <source>
        <dbReference type="Proteomes" id="UP001172082"/>
    </source>
</evidence>
<evidence type="ECO:0000313" key="2">
    <source>
        <dbReference type="EMBL" id="MDN5201215.1"/>
    </source>
</evidence>
<dbReference type="InterPro" id="IPR011990">
    <property type="entry name" value="TPR-like_helical_dom_sf"/>
</dbReference>
<feature type="repeat" description="TPR" evidence="1">
    <location>
        <begin position="167"/>
        <end position="200"/>
    </location>
</feature>
<evidence type="ECO:0008006" key="4">
    <source>
        <dbReference type="Google" id="ProtNLM"/>
    </source>
</evidence>
<sequence length="235" mass="27287">MNLDFIFKSSDHLRYENGQLVAGLSGGANRALKVEPDIQGREGYTVTLYNLDGNHPFWQNNVQMSPKPMRIIEQTSEKIVLRGYGHDIMGESFEDYGLTIQIEENSIEKCILHMHDRNVDIEYKKAEDQFIADSNTEKDDFQEIRNFVQKWTSQWPMDIKMSIASKTDELNNIGADFYGRDDITNAIRYFNQALDIMPINDDALKNLVICYRLTNDQQKLFETEKKLEFLKQLGV</sequence>
<name>A0ABT8KKH6_9BACT</name>
<keyword evidence="1" id="KW-0802">TPR repeat</keyword>
<accession>A0ABT8KKH6</accession>
<reference evidence="2" key="1">
    <citation type="submission" date="2023-06" db="EMBL/GenBank/DDBJ databases">
        <title>Genomic of Parafulvivirga corallium.</title>
        <authorList>
            <person name="Wang G."/>
        </authorList>
    </citation>
    <scope>NUCLEOTIDE SEQUENCE</scope>
    <source>
        <strain evidence="2">BMA10</strain>
    </source>
</reference>
<comment type="caution">
    <text evidence="2">The sequence shown here is derived from an EMBL/GenBank/DDBJ whole genome shotgun (WGS) entry which is preliminary data.</text>
</comment>
<dbReference type="EMBL" id="JAUJEA010000002">
    <property type="protein sequence ID" value="MDN5201215.1"/>
    <property type="molecule type" value="Genomic_DNA"/>
</dbReference>
<dbReference type="Proteomes" id="UP001172082">
    <property type="component" value="Unassembled WGS sequence"/>
</dbReference>
<protein>
    <recommendedName>
        <fullName evidence="4">Tetratricopeptide repeat protein</fullName>
    </recommendedName>
</protein>
<dbReference type="Gene3D" id="1.25.40.10">
    <property type="entry name" value="Tetratricopeptide repeat domain"/>
    <property type="match status" value="1"/>
</dbReference>
<gene>
    <name evidence="2" type="ORF">QQ008_07575</name>
</gene>
<dbReference type="SUPFAM" id="SSF48452">
    <property type="entry name" value="TPR-like"/>
    <property type="match status" value="1"/>
</dbReference>
<proteinExistence type="predicted"/>
<keyword evidence="3" id="KW-1185">Reference proteome</keyword>
<dbReference type="InterPro" id="IPR019734">
    <property type="entry name" value="TPR_rpt"/>
</dbReference>